<keyword evidence="2" id="KW-0520">NAD</keyword>
<dbReference type="PANTHER" id="PTHR43128">
    <property type="entry name" value="L-2-HYDROXYCARBOXYLATE DEHYDROGENASE (NAD(P)(+))"/>
    <property type="match status" value="1"/>
</dbReference>
<dbReference type="SUPFAM" id="SSF56327">
    <property type="entry name" value="LDH C-terminal domain-like"/>
    <property type="match status" value="1"/>
</dbReference>
<dbReference type="InterPro" id="IPR015955">
    <property type="entry name" value="Lactate_DH/Glyco_Ohase_4_C"/>
</dbReference>
<feature type="domain" description="Lactate/malate dehydrogenase N-terminal" evidence="3">
    <location>
        <begin position="92"/>
        <end position="230"/>
    </location>
</feature>
<sequence>MRKYFQTLSRMLYLRSKPKITVKTPTVNSLTTSTIPQVKEPERQDSSLENIPKSIDKVEEVKENETRKVEYRSTFDQMFRSLTRNAYKPKSKVTIFGAGDLGMATVFALLAKGITNDVSIIDFHEDKLKAELMDLQFGSKFLPNVKLRASKDYEISSESKICILAPCSDSDIEDEYVDPIQVNAEVFKAMIPQILKYSPNTIFLVAVNPVDVFSYLTWQVSELPKNRVMGTGTNLYTATFQYLLANRLGVAPSDCHGFIIGENGYSCGNLN</sequence>
<dbReference type="Proteomes" id="UP001153714">
    <property type="component" value="Chromosome 1"/>
</dbReference>
<dbReference type="InterPro" id="IPR036291">
    <property type="entry name" value="NAD(P)-bd_dom_sf"/>
</dbReference>
<keyword evidence="5" id="KW-1185">Reference proteome</keyword>
<evidence type="ECO:0000256" key="1">
    <source>
        <dbReference type="ARBA" id="ARBA00023002"/>
    </source>
</evidence>
<dbReference type="PANTHER" id="PTHR43128:SF16">
    <property type="entry name" value="L-LACTATE DEHYDROGENASE"/>
    <property type="match status" value="1"/>
</dbReference>
<dbReference type="PRINTS" id="PR00086">
    <property type="entry name" value="LLDHDRGNASE"/>
</dbReference>
<evidence type="ECO:0000313" key="5">
    <source>
        <dbReference type="Proteomes" id="UP001153714"/>
    </source>
</evidence>
<dbReference type="GO" id="GO:0006089">
    <property type="term" value="P:lactate metabolic process"/>
    <property type="evidence" value="ECO:0007669"/>
    <property type="project" value="TreeGrafter"/>
</dbReference>
<reference evidence="4" key="1">
    <citation type="submission" date="2021-12" db="EMBL/GenBank/DDBJ databases">
        <authorList>
            <person name="King R."/>
        </authorList>
    </citation>
    <scope>NUCLEOTIDE SEQUENCE</scope>
</reference>
<dbReference type="EMBL" id="OU893332">
    <property type="protein sequence ID" value="CAG9782010.1"/>
    <property type="molecule type" value="Genomic_DNA"/>
</dbReference>
<dbReference type="SUPFAM" id="SSF51735">
    <property type="entry name" value="NAD(P)-binding Rossmann-fold domains"/>
    <property type="match status" value="1"/>
</dbReference>
<evidence type="ECO:0000313" key="4">
    <source>
        <dbReference type="EMBL" id="CAG9782010.1"/>
    </source>
</evidence>
<evidence type="ECO:0000256" key="2">
    <source>
        <dbReference type="ARBA" id="ARBA00023027"/>
    </source>
</evidence>
<reference evidence="4" key="2">
    <citation type="submission" date="2022-10" db="EMBL/GenBank/DDBJ databases">
        <authorList>
            <consortium name="ENA_rothamsted_submissions"/>
            <consortium name="culmorum"/>
            <person name="King R."/>
        </authorList>
    </citation>
    <scope>NUCLEOTIDE SEQUENCE</scope>
</reference>
<keyword evidence="1" id="KW-0560">Oxidoreductase</keyword>
<dbReference type="AlphaFoldDB" id="A0A9N9QPF1"/>
<organism evidence="4 5">
    <name type="scientific">Diatraea saccharalis</name>
    <name type="common">sugarcane borer</name>
    <dbReference type="NCBI Taxonomy" id="40085"/>
    <lineage>
        <taxon>Eukaryota</taxon>
        <taxon>Metazoa</taxon>
        <taxon>Ecdysozoa</taxon>
        <taxon>Arthropoda</taxon>
        <taxon>Hexapoda</taxon>
        <taxon>Insecta</taxon>
        <taxon>Pterygota</taxon>
        <taxon>Neoptera</taxon>
        <taxon>Endopterygota</taxon>
        <taxon>Lepidoptera</taxon>
        <taxon>Glossata</taxon>
        <taxon>Ditrysia</taxon>
        <taxon>Pyraloidea</taxon>
        <taxon>Crambidae</taxon>
        <taxon>Crambinae</taxon>
        <taxon>Diatraea</taxon>
    </lineage>
</organism>
<proteinExistence type="predicted"/>
<evidence type="ECO:0000259" key="3">
    <source>
        <dbReference type="Pfam" id="PF00056"/>
    </source>
</evidence>
<dbReference type="OrthoDB" id="5405561at2759"/>
<dbReference type="Gene3D" id="3.90.110.10">
    <property type="entry name" value="Lactate dehydrogenase/glycoside hydrolase, family 4, C-terminal"/>
    <property type="match status" value="1"/>
</dbReference>
<name>A0A9N9QPF1_9NEOP</name>
<protein>
    <recommendedName>
        <fullName evidence="3">Lactate/malate dehydrogenase N-terminal domain-containing protein</fullName>
    </recommendedName>
</protein>
<dbReference type="InterPro" id="IPR001236">
    <property type="entry name" value="Lactate/malate_DH_N"/>
</dbReference>
<dbReference type="Pfam" id="PF00056">
    <property type="entry name" value="Ldh_1_N"/>
    <property type="match status" value="1"/>
</dbReference>
<dbReference type="InterPro" id="IPR001557">
    <property type="entry name" value="L-lactate/malate_DH"/>
</dbReference>
<accession>A0A9N9QPF1</accession>
<gene>
    <name evidence="4" type="ORF">DIATSA_LOCUS309</name>
</gene>
<dbReference type="GO" id="GO:0004459">
    <property type="term" value="F:L-lactate dehydrogenase (NAD+) activity"/>
    <property type="evidence" value="ECO:0007669"/>
    <property type="project" value="TreeGrafter"/>
</dbReference>
<dbReference type="Gene3D" id="3.40.50.720">
    <property type="entry name" value="NAD(P)-binding Rossmann-like Domain"/>
    <property type="match status" value="1"/>
</dbReference>